<keyword evidence="1" id="KW-0472">Membrane</keyword>
<gene>
    <name evidence="2" type="ORF">ACFQBT_11925</name>
</gene>
<feature type="transmembrane region" description="Helical" evidence="1">
    <location>
        <begin position="71"/>
        <end position="92"/>
    </location>
</feature>
<feature type="transmembrane region" description="Helical" evidence="1">
    <location>
        <begin position="104"/>
        <end position="126"/>
    </location>
</feature>
<keyword evidence="3" id="KW-1185">Reference proteome</keyword>
<evidence type="ECO:0000313" key="3">
    <source>
        <dbReference type="Proteomes" id="UP001596356"/>
    </source>
</evidence>
<sequence length="195" mass="20100">MGAMVISIMRCFSSGPSAMTVPVSSFWPALNPGVTVEGPTAHVVDGGFTSADVSVSGLQAGTRIIWTLGDVASSAVLLTICVLVALACWQLLRGNPFAPVLSNAAGWAALAVLIGGLLAQILHAVAGVRASEALLQLTTWSSPDVHGQELPTGLPQSDGSWTIVWWPVGLALLLAAFAAMVRYGGVLQRDVDGLI</sequence>
<dbReference type="EMBL" id="JBHSWJ010000002">
    <property type="protein sequence ID" value="MFC6714486.1"/>
    <property type="molecule type" value="Genomic_DNA"/>
</dbReference>
<accession>A0ABW2AUQ4</accession>
<name>A0ABW2AUQ4_9MICO</name>
<reference evidence="3" key="1">
    <citation type="journal article" date="2019" name="Int. J. Syst. Evol. Microbiol.">
        <title>The Global Catalogue of Microorganisms (GCM) 10K type strain sequencing project: providing services to taxonomists for standard genome sequencing and annotation.</title>
        <authorList>
            <consortium name="The Broad Institute Genomics Platform"/>
            <consortium name="The Broad Institute Genome Sequencing Center for Infectious Disease"/>
            <person name="Wu L."/>
            <person name="Ma J."/>
        </authorList>
    </citation>
    <scope>NUCLEOTIDE SEQUENCE [LARGE SCALE GENOMIC DNA]</scope>
    <source>
        <strain evidence="3">NBRC 106593</strain>
    </source>
</reference>
<proteinExistence type="predicted"/>
<keyword evidence="1" id="KW-1133">Transmembrane helix</keyword>
<dbReference type="RefSeq" id="WP_377822928.1">
    <property type="nucleotide sequence ID" value="NZ_JBHSWJ010000002.1"/>
</dbReference>
<organism evidence="2 3">
    <name type="scientific">Branchiibius cervicis</name>
    <dbReference type="NCBI Taxonomy" id="908252"/>
    <lineage>
        <taxon>Bacteria</taxon>
        <taxon>Bacillati</taxon>
        <taxon>Actinomycetota</taxon>
        <taxon>Actinomycetes</taxon>
        <taxon>Micrococcales</taxon>
        <taxon>Dermacoccaceae</taxon>
        <taxon>Branchiibius</taxon>
    </lineage>
</organism>
<dbReference type="Proteomes" id="UP001596356">
    <property type="component" value="Unassembled WGS sequence"/>
</dbReference>
<evidence type="ECO:0008006" key="4">
    <source>
        <dbReference type="Google" id="ProtNLM"/>
    </source>
</evidence>
<comment type="caution">
    <text evidence="2">The sequence shown here is derived from an EMBL/GenBank/DDBJ whole genome shotgun (WGS) entry which is preliminary data.</text>
</comment>
<evidence type="ECO:0000256" key="1">
    <source>
        <dbReference type="SAM" id="Phobius"/>
    </source>
</evidence>
<feature type="transmembrane region" description="Helical" evidence="1">
    <location>
        <begin position="163"/>
        <end position="181"/>
    </location>
</feature>
<evidence type="ECO:0000313" key="2">
    <source>
        <dbReference type="EMBL" id="MFC6714486.1"/>
    </source>
</evidence>
<protein>
    <recommendedName>
        <fullName evidence="4">DUF2975 domain-containing protein</fullName>
    </recommendedName>
</protein>
<keyword evidence="1" id="KW-0812">Transmembrane</keyword>